<dbReference type="eggNOG" id="COG0613">
    <property type="taxonomic scope" value="Bacteria"/>
</dbReference>
<dbReference type="Proteomes" id="UP000001296">
    <property type="component" value="Chromosome"/>
</dbReference>
<evidence type="ECO:0000313" key="1">
    <source>
        <dbReference type="EMBL" id="ADN01775.1"/>
    </source>
</evidence>
<dbReference type="AlphaFoldDB" id="E0RRY8"/>
<protein>
    <recommendedName>
        <fullName evidence="3">PHP domain protein</fullName>
    </recommendedName>
</protein>
<evidence type="ECO:0000313" key="2">
    <source>
        <dbReference type="Proteomes" id="UP000001296"/>
    </source>
</evidence>
<dbReference type="EMBL" id="CP001698">
    <property type="protein sequence ID" value="ADN01775.1"/>
    <property type="molecule type" value="Genomic_DNA"/>
</dbReference>
<reference evidence="1 2" key="2">
    <citation type="journal article" date="2010" name="J. Bacteriol.">
        <title>Genome sequence of the polysaccharide-degrading, thermophilic anaerobe Spirochaeta thermophila DSM 6192.</title>
        <authorList>
            <person name="Angelov A."/>
            <person name="Liebl S."/>
            <person name="Ballschmiter M."/>
            <person name="Bomeke M."/>
            <person name="Lehmann R."/>
            <person name="Liesegang H."/>
            <person name="Daniel R."/>
            <person name="Liebl W."/>
        </authorList>
    </citation>
    <scope>NUCLEOTIDE SEQUENCE [LARGE SCALE GENOMIC DNA]</scope>
    <source>
        <strain evidence="2">ATCC 49972 / DSM 6192 / RI 19.B1</strain>
    </source>
</reference>
<dbReference type="HOGENOM" id="CLU_598436_0_0_12"/>
<dbReference type="InterPro" id="IPR016195">
    <property type="entry name" value="Pol/histidinol_Pase-like"/>
</dbReference>
<dbReference type="Gene3D" id="3.20.20.140">
    <property type="entry name" value="Metal-dependent hydrolases"/>
    <property type="match status" value="1"/>
</dbReference>
<proteinExistence type="predicted"/>
<sequence length="451" mass="50479">MEPHFRKKETLRERINSPGIREEERLEALSLYLEEHGLEGRRGKEVNNHIHTCYSFSPYTPSMAALRAAEAGLAVAGSVDHDSLAAAEEMVEASGLLELGGIVGFELRVSFRNTPFGDRKLNNPDLEGVAYITVQGIPSGKWKEAEPILGPVREARVRRTKRMVARLGALLEEKGMPGLQWEEVVSLSCLPQGGTITERHLLMALAHRFVRTYGRGGRLVEGLVREWGLDPGSRLAAYLSDPENPYLEYDLLGVLKAYFLERIYESPDEDECPPVERVLPGLRDLDGVVAYAYLGDVKESPTGDKRAETFEDAFLDELIPFLKDLGFQAVTYMPPRNTRVQLERVQALCRRYELLEISGVDINSPRQSFNCPEILGPEYRHLIDTTWALVGHQRVADLDPSYGLFSSGGPFSRLPFGRRIEAYARVGREAVGLRSGEDVAALVEKMKREVL</sequence>
<organism evidence="1 2">
    <name type="scientific">Winmispira thermophila (strain ATCC 49972 / DSM 6192 / RI 19.B1)</name>
    <name type="common">Spirochaeta thermophila</name>
    <dbReference type="NCBI Taxonomy" id="665571"/>
    <lineage>
        <taxon>Bacteria</taxon>
        <taxon>Pseudomonadati</taxon>
        <taxon>Spirochaetota</taxon>
        <taxon>Spirochaetia</taxon>
        <taxon>Winmispirales</taxon>
        <taxon>Winmispiraceae</taxon>
        <taxon>Winmispira</taxon>
    </lineage>
</organism>
<dbReference type="SUPFAM" id="SSF89550">
    <property type="entry name" value="PHP domain-like"/>
    <property type="match status" value="1"/>
</dbReference>
<reference key="1">
    <citation type="submission" date="2009-08" db="EMBL/GenBank/DDBJ databases">
        <title>The genome sequence of Spirochaeta thermophila DSM6192.</title>
        <authorList>
            <person name="Angelov A."/>
            <person name="Mientus M."/>
            <person name="Wittenberg S."/>
            <person name="Lehmann R."/>
            <person name="Liesegang H."/>
            <person name="Daniel R."/>
            <person name="Liebl W."/>
        </authorList>
    </citation>
    <scope>NUCLEOTIDE SEQUENCE</scope>
    <source>
        <strain>DSM 6192</strain>
    </source>
</reference>
<gene>
    <name evidence="1" type="ordered locus">STHERM_c08260</name>
</gene>
<dbReference type="KEGG" id="sta:STHERM_c08260"/>
<evidence type="ECO:0008006" key="3">
    <source>
        <dbReference type="Google" id="ProtNLM"/>
    </source>
</evidence>
<accession>E0RRY8</accession>
<name>E0RRY8_WINT6</name>
<dbReference type="PaxDb" id="665571-STHERM_c08260"/>